<dbReference type="GO" id="GO:0000155">
    <property type="term" value="F:phosphorelay sensor kinase activity"/>
    <property type="evidence" value="ECO:0007669"/>
    <property type="project" value="InterPro"/>
</dbReference>
<dbReference type="Pfam" id="PF00512">
    <property type="entry name" value="HisKA"/>
    <property type="match status" value="1"/>
</dbReference>
<keyword evidence="9" id="KW-0902">Two-component regulatory system</keyword>
<keyword evidence="8" id="KW-0067">ATP-binding</keyword>
<dbReference type="FunFam" id="3.30.565.10:FF:000010">
    <property type="entry name" value="Sensor histidine kinase RcsC"/>
    <property type="match status" value="1"/>
</dbReference>
<dbReference type="InterPro" id="IPR035965">
    <property type="entry name" value="PAS-like_dom_sf"/>
</dbReference>
<feature type="domain" description="PAS" evidence="18">
    <location>
        <begin position="361"/>
        <end position="424"/>
    </location>
</feature>
<dbReference type="PROSITE" id="PS50109">
    <property type="entry name" value="HIS_KIN"/>
    <property type="match status" value="1"/>
</dbReference>
<sequence length="1366" mass="150303">MKPKRHAELADPAAGSAPNRPVILLFLLLATLIVASALGAIAYTVRQQKAKEVERLQAIAELKVSQISAWLQERHGDAQFAHTSRLYAELYWRWRDTGDTPSRERLRERLEKYRDAYRYQTVFLLDDRGEVVLAADGASPPLSHELRATARRAIAEGRVLHTDLYRGEEAPSGIRLDFVAPLPPVAGRPGLAMVLRVDPTTVLYPMIQSWPYPSASGETVIFRDDGDQVLFLNDLRHRPDAALKLRIPVAETRLLAAQILRDEAKLGSDVEGDDYRPTPVIGVAKTIPATGWFLVVKLDQDELYAPAKRDAIWIALASAMALFAVAVAAFFVRQRGELRLALAQRRQQVEKLQTLQQLANERTRLRTLIQTIPDLVWLKDPEGVYLTCNQIFERLFGAQEADIVGKTDHDFVAAELADFFRQKDWEAIAAGRPSVNEEWVTFADDGHRVLLETIKTPMRDAGGNLVGVLGIGRDITARHEQIALQDQFSRITAIVPGMIYSFRLRADGSACMPYASPAIADTLGLRPEDVLDDASPLFALAHPDDLAHIRATIAESAHRMTQWHEEFRIGHPIKGEVWLEGRSAPLAEPGGSILWHGYIQDITERKQAEKHLRKLSLAIEQSPESVVITDLDARIEYVNEAVLRSTGYDREEVLGKNPRFLQSGRTPPETFAALWAALSQGQVWKGQLYNRRKDGSEYIEFAIITPLRQPDGRITHYVAVKEDITEKKRIGRELDDHRQHLEERVVQRTAELAAAKDVAEAANRAKSTFLANMSHEIRTPMNAIIGLTHLLQRTAADRRQMEQLGKISGAAQHLLAVINDILDLSKVEAGKLALDPVEFKLDQVLDQVSAQLGDKAEAKGLELVYDLDPALARTLHGDPLRLRQVLINFAGNAVKFSERGAIVIRARVIEDHATDLLAHFEVQDSGIGIAPEVQARVFDAFEQADGSTTRRYGGTGLGLAINRQLAQMMGGKVGVESQPGVGSTFWFSARLGKTPPDPSSQRPTVKLQGCRTLVVDDLAEARSALAAMLRDLGLRVETADSGAAALAAITAADQAADPFEVVLLDWRMPDLDGVATAARLRRLALHTPPAHLLVTAGEHQLTDEEAQRGGFLAVLAKPVTPSAVYETLLGVFQEPAWPARLNPSASGAERTLAHGYQSARLLLVEDNAINQEVALALLRAVGLSVDLAEDGAQAVARARQTDYDLILMDVQMPVLGGLDATRAIRRLPGRQTTPILAMTANVFAEDRAQCLEAGMNDHVAKPVDPEALFATVLKWLAKRADGGDMAVDWAQLRGIVARLDALLANDDMRANDIFRDAAPMLRAALGPRIGMIERQISAFEYERALILLRAAVAGQPELRGVPQTAA</sequence>
<keyword evidence="10 15" id="KW-0472">Membrane</keyword>
<evidence type="ECO:0000256" key="11">
    <source>
        <dbReference type="ARBA" id="ARBA00023306"/>
    </source>
</evidence>
<dbReference type="InterPro" id="IPR001610">
    <property type="entry name" value="PAC"/>
</dbReference>
<dbReference type="PRINTS" id="PR00344">
    <property type="entry name" value="BCTRLSENSOR"/>
</dbReference>
<evidence type="ECO:0000259" key="17">
    <source>
        <dbReference type="PROSITE" id="PS50110"/>
    </source>
</evidence>
<dbReference type="Pfam" id="PF08447">
    <property type="entry name" value="PAS_3"/>
    <property type="match status" value="1"/>
</dbReference>
<dbReference type="InterPro" id="IPR003661">
    <property type="entry name" value="HisK_dim/P_dom"/>
</dbReference>
<evidence type="ECO:0000256" key="5">
    <source>
        <dbReference type="ARBA" id="ARBA00022679"/>
    </source>
</evidence>
<dbReference type="SMART" id="SM00091">
    <property type="entry name" value="PAS"/>
    <property type="match status" value="3"/>
</dbReference>
<dbReference type="InterPro" id="IPR013655">
    <property type="entry name" value="PAS_fold_3"/>
</dbReference>
<feature type="domain" description="Response regulatory" evidence="17">
    <location>
        <begin position="1011"/>
        <end position="1132"/>
    </location>
</feature>
<keyword evidence="5" id="KW-0808">Transferase</keyword>
<feature type="transmembrane region" description="Helical" evidence="15">
    <location>
        <begin position="311"/>
        <end position="332"/>
    </location>
</feature>
<reference evidence="20 21" key="1">
    <citation type="submission" date="2016-06" db="EMBL/GenBank/DDBJ databases">
        <authorList>
            <person name="Kjaerup R.B."/>
            <person name="Dalgaard T.S."/>
            <person name="Juul-Madsen H.R."/>
        </authorList>
    </citation>
    <scope>NUCLEOTIDE SEQUENCE [LARGE SCALE GENOMIC DNA]</scope>
    <source>
        <strain evidence="20">3</strain>
    </source>
</reference>
<evidence type="ECO:0000259" key="19">
    <source>
        <dbReference type="PROSITE" id="PS50113"/>
    </source>
</evidence>
<evidence type="ECO:0000256" key="6">
    <source>
        <dbReference type="ARBA" id="ARBA00022741"/>
    </source>
</evidence>
<feature type="domain" description="PAC" evidence="19">
    <location>
        <begin position="563"/>
        <end position="614"/>
    </location>
</feature>
<evidence type="ECO:0000256" key="9">
    <source>
        <dbReference type="ARBA" id="ARBA00023012"/>
    </source>
</evidence>
<evidence type="ECO:0000313" key="21">
    <source>
        <dbReference type="Proteomes" id="UP000199169"/>
    </source>
</evidence>
<dbReference type="Gene3D" id="3.40.50.2300">
    <property type="match status" value="2"/>
</dbReference>
<proteinExistence type="predicted"/>
<dbReference type="SUPFAM" id="SSF52172">
    <property type="entry name" value="CheY-like"/>
    <property type="match status" value="2"/>
</dbReference>
<feature type="modified residue" description="4-aspartylphosphate" evidence="14">
    <location>
        <position position="1209"/>
    </location>
</feature>
<evidence type="ECO:0000313" key="20">
    <source>
        <dbReference type="EMBL" id="SBT10154.1"/>
    </source>
</evidence>
<dbReference type="CDD" id="cd17546">
    <property type="entry name" value="REC_hyHK_CKI1_RcsC-like"/>
    <property type="match status" value="2"/>
</dbReference>
<feature type="domain" description="PAC" evidence="19">
    <location>
        <begin position="682"/>
        <end position="736"/>
    </location>
</feature>
<evidence type="ECO:0000259" key="18">
    <source>
        <dbReference type="PROSITE" id="PS50112"/>
    </source>
</evidence>
<dbReference type="SUPFAM" id="SSF55785">
    <property type="entry name" value="PYP-like sensor domain (PAS domain)"/>
    <property type="match status" value="3"/>
</dbReference>
<dbReference type="GO" id="GO:0005524">
    <property type="term" value="F:ATP binding"/>
    <property type="evidence" value="ECO:0007669"/>
    <property type="project" value="UniProtKB-KW"/>
</dbReference>
<evidence type="ECO:0000256" key="14">
    <source>
        <dbReference type="PROSITE-ProRule" id="PRU00169"/>
    </source>
</evidence>
<keyword evidence="21" id="KW-1185">Reference proteome</keyword>
<organism evidence="20 21">
    <name type="scientific">Candidatus Accumulibacter aalborgensis</name>
    <dbReference type="NCBI Taxonomy" id="1860102"/>
    <lineage>
        <taxon>Bacteria</taxon>
        <taxon>Pseudomonadati</taxon>
        <taxon>Pseudomonadota</taxon>
        <taxon>Betaproteobacteria</taxon>
        <taxon>Candidatus Accumulibacter</taxon>
    </lineage>
</organism>
<dbReference type="STRING" id="1860102.ACCAA_890031"/>
<feature type="domain" description="PAS" evidence="18">
    <location>
        <begin position="502"/>
        <end position="560"/>
    </location>
</feature>
<dbReference type="SMART" id="SM00448">
    <property type="entry name" value="REC"/>
    <property type="match status" value="2"/>
</dbReference>
<dbReference type="InterPro" id="IPR000700">
    <property type="entry name" value="PAS-assoc_C"/>
</dbReference>
<dbReference type="InterPro" id="IPR004358">
    <property type="entry name" value="Sig_transdc_His_kin-like_C"/>
</dbReference>
<evidence type="ECO:0000256" key="2">
    <source>
        <dbReference type="ARBA" id="ARBA00004370"/>
    </source>
</evidence>
<dbReference type="InterPro" id="IPR036097">
    <property type="entry name" value="HisK_dim/P_sf"/>
</dbReference>
<feature type="domain" description="PAS" evidence="18">
    <location>
        <begin position="611"/>
        <end position="657"/>
    </location>
</feature>
<comment type="function">
    <text evidence="12">Member of the two-component regulatory system BvgS/BvgA. Phosphorylates BvgA via a four-step phosphorelay in response to environmental signals.</text>
</comment>
<keyword evidence="4 14" id="KW-0597">Phosphoprotein</keyword>
<dbReference type="SMART" id="SM00388">
    <property type="entry name" value="HisKA"/>
    <property type="match status" value="1"/>
</dbReference>
<dbReference type="Gene3D" id="1.10.287.130">
    <property type="match status" value="1"/>
</dbReference>
<gene>
    <name evidence="20" type="ORF">ACCAA_890031</name>
</gene>
<dbReference type="InterPro" id="IPR036890">
    <property type="entry name" value="HATPase_C_sf"/>
</dbReference>
<dbReference type="SUPFAM" id="SSF55874">
    <property type="entry name" value="ATPase domain of HSP90 chaperone/DNA topoisomerase II/histidine kinase"/>
    <property type="match status" value="1"/>
</dbReference>
<evidence type="ECO:0000256" key="15">
    <source>
        <dbReference type="SAM" id="Phobius"/>
    </source>
</evidence>
<feature type="domain" description="PAC" evidence="19">
    <location>
        <begin position="435"/>
        <end position="487"/>
    </location>
</feature>
<keyword evidence="11" id="KW-0131">Cell cycle</keyword>
<dbReference type="Proteomes" id="UP000199169">
    <property type="component" value="Unassembled WGS sequence"/>
</dbReference>
<feature type="domain" description="Response regulatory" evidence="17">
    <location>
        <begin position="1160"/>
        <end position="1276"/>
    </location>
</feature>
<dbReference type="PROSITE" id="PS50112">
    <property type="entry name" value="PAS"/>
    <property type="match status" value="3"/>
</dbReference>
<dbReference type="PROSITE" id="PS50113">
    <property type="entry name" value="PAC"/>
    <property type="match status" value="3"/>
</dbReference>
<dbReference type="Pfam" id="PF02518">
    <property type="entry name" value="HATPase_c"/>
    <property type="match status" value="1"/>
</dbReference>
<dbReference type="InterPro" id="IPR000014">
    <property type="entry name" value="PAS"/>
</dbReference>
<keyword evidence="15" id="KW-0812">Transmembrane</keyword>
<protein>
    <recommendedName>
        <fullName evidence="13">Virulence sensor protein BvgS</fullName>
        <ecNumber evidence="3">2.7.13.3</ecNumber>
    </recommendedName>
</protein>
<feature type="transmembrane region" description="Helical" evidence="15">
    <location>
        <begin position="22"/>
        <end position="45"/>
    </location>
</feature>
<evidence type="ECO:0000256" key="12">
    <source>
        <dbReference type="ARBA" id="ARBA00058004"/>
    </source>
</evidence>
<dbReference type="SMART" id="SM00387">
    <property type="entry name" value="HATPase_c"/>
    <property type="match status" value="1"/>
</dbReference>
<dbReference type="SMART" id="SM00086">
    <property type="entry name" value="PAC"/>
    <property type="match status" value="3"/>
</dbReference>
<keyword evidence="7 20" id="KW-0418">Kinase</keyword>
<keyword evidence="6" id="KW-0547">Nucleotide-binding</keyword>
<dbReference type="InterPro" id="IPR013656">
    <property type="entry name" value="PAS_4"/>
</dbReference>
<dbReference type="PANTHER" id="PTHR45339:SF1">
    <property type="entry name" value="HYBRID SIGNAL TRANSDUCTION HISTIDINE KINASE J"/>
    <property type="match status" value="1"/>
</dbReference>
<dbReference type="Gene3D" id="3.30.565.10">
    <property type="entry name" value="Histidine kinase-like ATPase, C-terminal domain"/>
    <property type="match status" value="1"/>
</dbReference>
<dbReference type="CDD" id="cd00130">
    <property type="entry name" value="PAS"/>
    <property type="match status" value="3"/>
</dbReference>
<dbReference type="PANTHER" id="PTHR45339">
    <property type="entry name" value="HYBRID SIGNAL TRANSDUCTION HISTIDINE KINASE J"/>
    <property type="match status" value="1"/>
</dbReference>
<dbReference type="InterPro" id="IPR011006">
    <property type="entry name" value="CheY-like_superfamily"/>
</dbReference>
<dbReference type="Pfam" id="PF00072">
    <property type="entry name" value="Response_reg"/>
    <property type="match status" value="2"/>
</dbReference>
<dbReference type="InterPro" id="IPR001789">
    <property type="entry name" value="Sig_transdc_resp-reg_receiver"/>
</dbReference>
<comment type="subcellular location">
    <subcellularLocation>
        <location evidence="2">Membrane</location>
    </subcellularLocation>
</comment>
<dbReference type="Pfam" id="PF13426">
    <property type="entry name" value="PAS_9"/>
    <property type="match status" value="1"/>
</dbReference>
<evidence type="ECO:0000259" key="16">
    <source>
        <dbReference type="PROSITE" id="PS50109"/>
    </source>
</evidence>
<evidence type="ECO:0000256" key="7">
    <source>
        <dbReference type="ARBA" id="ARBA00022777"/>
    </source>
</evidence>
<comment type="catalytic activity">
    <reaction evidence="1">
        <text>ATP + protein L-histidine = ADP + protein N-phospho-L-histidine.</text>
        <dbReference type="EC" id="2.7.13.3"/>
    </reaction>
</comment>
<dbReference type="InterPro" id="IPR005467">
    <property type="entry name" value="His_kinase_dom"/>
</dbReference>
<evidence type="ECO:0000256" key="13">
    <source>
        <dbReference type="ARBA" id="ARBA00070152"/>
    </source>
</evidence>
<feature type="modified residue" description="4-aspartylphosphate" evidence="14">
    <location>
        <position position="1065"/>
    </location>
</feature>
<accession>A0A1A8XYX1</accession>
<dbReference type="EMBL" id="FLQX01000170">
    <property type="protein sequence ID" value="SBT10154.1"/>
    <property type="molecule type" value="Genomic_DNA"/>
</dbReference>
<dbReference type="SUPFAM" id="SSF47384">
    <property type="entry name" value="Homodimeric domain of signal transducing histidine kinase"/>
    <property type="match status" value="1"/>
</dbReference>
<evidence type="ECO:0000256" key="1">
    <source>
        <dbReference type="ARBA" id="ARBA00000085"/>
    </source>
</evidence>
<dbReference type="Gene3D" id="3.30.450.20">
    <property type="entry name" value="PAS domain"/>
    <property type="match status" value="3"/>
</dbReference>
<dbReference type="NCBIfam" id="TIGR00229">
    <property type="entry name" value="sensory_box"/>
    <property type="match status" value="3"/>
</dbReference>
<evidence type="ECO:0000256" key="3">
    <source>
        <dbReference type="ARBA" id="ARBA00012438"/>
    </source>
</evidence>
<name>A0A1A8XYX1_9PROT</name>
<evidence type="ECO:0000256" key="8">
    <source>
        <dbReference type="ARBA" id="ARBA00022840"/>
    </source>
</evidence>
<evidence type="ECO:0000256" key="4">
    <source>
        <dbReference type="ARBA" id="ARBA00022553"/>
    </source>
</evidence>
<feature type="domain" description="Histidine kinase" evidence="16">
    <location>
        <begin position="772"/>
        <end position="993"/>
    </location>
</feature>
<dbReference type="CDD" id="cd16922">
    <property type="entry name" value="HATPase_EvgS-ArcB-TorS-like"/>
    <property type="match status" value="1"/>
</dbReference>
<evidence type="ECO:0000256" key="10">
    <source>
        <dbReference type="ARBA" id="ARBA00023136"/>
    </source>
</evidence>
<dbReference type="GO" id="GO:0016020">
    <property type="term" value="C:membrane"/>
    <property type="evidence" value="ECO:0007669"/>
    <property type="project" value="UniProtKB-SubCell"/>
</dbReference>
<dbReference type="InterPro" id="IPR003594">
    <property type="entry name" value="HATPase_dom"/>
</dbReference>
<dbReference type="EC" id="2.7.13.3" evidence="3"/>
<dbReference type="FunFam" id="1.10.287.130:FF:000038">
    <property type="entry name" value="Sensory transduction histidine kinase"/>
    <property type="match status" value="1"/>
</dbReference>
<dbReference type="CDD" id="cd00082">
    <property type="entry name" value="HisKA"/>
    <property type="match status" value="1"/>
</dbReference>
<keyword evidence="15" id="KW-1133">Transmembrane helix</keyword>
<dbReference type="PROSITE" id="PS50110">
    <property type="entry name" value="RESPONSE_REGULATORY"/>
    <property type="match status" value="2"/>
</dbReference>
<dbReference type="Pfam" id="PF08448">
    <property type="entry name" value="PAS_4"/>
    <property type="match status" value="1"/>
</dbReference>